<feature type="domain" description="Manganese/iron superoxide dismutase C-terminal" evidence="1">
    <location>
        <begin position="52"/>
        <end position="86"/>
    </location>
</feature>
<dbReference type="RefSeq" id="WP_200343679.1">
    <property type="nucleotide sequence ID" value="NZ_NRSJ01000001.1"/>
</dbReference>
<proteinExistence type="predicted"/>
<evidence type="ECO:0000259" key="1">
    <source>
        <dbReference type="Pfam" id="PF02777"/>
    </source>
</evidence>
<organism evidence="2 3">
    <name type="scientific">Halochromatium glycolicum</name>
    <dbReference type="NCBI Taxonomy" id="85075"/>
    <lineage>
        <taxon>Bacteria</taxon>
        <taxon>Pseudomonadati</taxon>
        <taxon>Pseudomonadota</taxon>
        <taxon>Gammaproteobacteria</taxon>
        <taxon>Chromatiales</taxon>
        <taxon>Chromatiaceae</taxon>
        <taxon>Halochromatium</taxon>
    </lineage>
</organism>
<evidence type="ECO:0000313" key="3">
    <source>
        <dbReference type="Proteomes" id="UP001296776"/>
    </source>
</evidence>
<keyword evidence="3" id="KW-1185">Reference proteome</keyword>
<dbReference type="AlphaFoldDB" id="A0AAJ0U0B9"/>
<sequence length="86" mass="9570">MIQISYSQAEASIPLDTQRPKLKDPPARLMLIGFRPGDDRAILGHAMANSSIASAGIADHPPWNSKPPILTCDIWEHPCYVDYRNQ</sequence>
<dbReference type="GO" id="GO:0046872">
    <property type="term" value="F:metal ion binding"/>
    <property type="evidence" value="ECO:0007669"/>
    <property type="project" value="InterPro"/>
</dbReference>
<dbReference type="InterPro" id="IPR019832">
    <property type="entry name" value="Mn/Fe_SOD_C"/>
</dbReference>
<accession>A0AAJ0U0B9</accession>
<name>A0AAJ0U0B9_9GAMM</name>
<dbReference type="Pfam" id="PF02777">
    <property type="entry name" value="Sod_Fe_C"/>
    <property type="match status" value="1"/>
</dbReference>
<dbReference type="Proteomes" id="UP001296776">
    <property type="component" value="Unassembled WGS sequence"/>
</dbReference>
<dbReference type="InterPro" id="IPR036314">
    <property type="entry name" value="SOD_C_sf"/>
</dbReference>
<dbReference type="SUPFAM" id="SSF54719">
    <property type="entry name" value="Fe,Mn superoxide dismutase (SOD), C-terminal domain"/>
    <property type="match status" value="1"/>
</dbReference>
<comment type="caution">
    <text evidence="2">The sequence shown here is derived from an EMBL/GenBank/DDBJ whole genome shotgun (WGS) entry which is preliminary data.</text>
</comment>
<protein>
    <recommendedName>
        <fullName evidence="1">Manganese/iron superoxide dismutase C-terminal domain-containing protein</fullName>
    </recommendedName>
</protein>
<reference evidence="2" key="1">
    <citation type="submission" date="2017-08" db="EMBL/GenBank/DDBJ databases">
        <authorList>
            <person name="Imhoff J.F."/>
            <person name="Rahn T."/>
            <person name="Kuenzel S."/>
            <person name="Neulinger S.C."/>
        </authorList>
    </citation>
    <scope>NUCLEOTIDE SEQUENCE</scope>
    <source>
        <strain evidence="2">DSM 11080</strain>
    </source>
</reference>
<dbReference type="EMBL" id="NRSJ01000001">
    <property type="protein sequence ID" value="MBK1703050.1"/>
    <property type="molecule type" value="Genomic_DNA"/>
</dbReference>
<reference evidence="2" key="2">
    <citation type="journal article" date="2020" name="Microorganisms">
        <title>Osmotic Adaptation and Compatible Solute Biosynthesis of Phototrophic Bacteria as Revealed from Genome Analyses.</title>
        <authorList>
            <person name="Imhoff J.F."/>
            <person name="Rahn T."/>
            <person name="Kunzel S."/>
            <person name="Keller A."/>
            <person name="Neulinger S.C."/>
        </authorList>
    </citation>
    <scope>NUCLEOTIDE SEQUENCE</scope>
    <source>
        <strain evidence="2">DSM 11080</strain>
    </source>
</reference>
<evidence type="ECO:0000313" key="2">
    <source>
        <dbReference type="EMBL" id="MBK1703050.1"/>
    </source>
</evidence>
<gene>
    <name evidence="2" type="ORF">CKO40_00400</name>
</gene>
<dbReference type="GO" id="GO:0004784">
    <property type="term" value="F:superoxide dismutase activity"/>
    <property type="evidence" value="ECO:0007669"/>
    <property type="project" value="InterPro"/>
</dbReference>